<name>A0A8A4ZIL3_9MICO</name>
<dbReference type="GO" id="GO:0009307">
    <property type="term" value="P:DNA restriction-modification system"/>
    <property type="evidence" value="ECO:0007669"/>
    <property type="project" value="InterPro"/>
</dbReference>
<dbReference type="EMBL" id="CP071868">
    <property type="protein sequence ID" value="QTE30357.1"/>
    <property type="molecule type" value="Genomic_DNA"/>
</dbReference>
<evidence type="ECO:0000313" key="2">
    <source>
        <dbReference type="EMBL" id="QTE30357.1"/>
    </source>
</evidence>
<keyword evidence="3" id="KW-1185">Reference proteome</keyword>
<dbReference type="Pfam" id="PF04471">
    <property type="entry name" value="Mrr_cat"/>
    <property type="match status" value="1"/>
</dbReference>
<dbReference type="GO" id="GO:0004519">
    <property type="term" value="F:endonuclease activity"/>
    <property type="evidence" value="ECO:0007669"/>
    <property type="project" value="UniProtKB-KW"/>
</dbReference>
<evidence type="ECO:0000259" key="1">
    <source>
        <dbReference type="Pfam" id="PF04471"/>
    </source>
</evidence>
<keyword evidence="2" id="KW-0255">Endonuclease</keyword>
<protein>
    <submittedName>
        <fullName evidence="2">Restriction endonuclease</fullName>
    </submittedName>
</protein>
<accession>A0A8A4ZIL3</accession>
<proteinExistence type="predicted"/>
<dbReference type="InterPro" id="IPR007560">
    <property type="entry name" value="Restrct_endonuc_IV_Mrr"/>
</dbReference>
<dbReference type="AlphaFoldDB" id="A0A8A4ZIL3"/>
<dbReference type="RefSeq" id="WP_227424684.1">
    <property type="nucleotide sequence ID" value="NZ_CP071868.1"/>
</dbReference>
<dbReference type="GO" id="GO:0003677">
    <property type="term" value="F:DNA binding"/>
    <property type="evidence" value="ECO:0007669"/>
    <property type="project" value="InterPro"/>
</dbReference>
<gene>
    <name evidence="2" type="ORF">J4E96_04995</name>
</gene>
<dbReference type="KEGG" id="psic:J4E96_04995"/>
<organism evidence="2 3">
    <name type="scientific">Pengzhenrongella sicca</name>
    <dbReference type="NCBI Taxonomy" id="2819238"/>
    <lineage>
        <taxon>Bacteria</taxon>
        <taxon>Bacillati</taxon>
        <taxon>Actinomycetota</taxon>
        <taxon>Actinomycetes</taxon>
        <taxon>Micrococcales</taxon>
        <taxon>Pengzhenrongella</taxon>
    </lineage>
</organism>
<feature type="domain" description="Restriction endonuclease type IV Mrr" evidence="1">
    <location>
        <begin position="10"/>
        <end position="99"/>
    </location>
</feature>
<dbReference type="Proteomes" id="UP000663937">
    <property type="component" value="Chromosome"/>
</dbReference>
<sequence length="290" mass="33004">MLDFAELGGSGRKLEQLVRELLLQRGFDPQWSGVGPDGDRDLTFIERGSDLLGSKPRKWLVSCKDFSASGRAVGVDEANGVLEQVRHHAAQGFLLVCTTHPTASLVTRLESLERESSDGLVVHYWDDVVLERLLSTPRCWAIAQQFMPKTTDAWKIFATDSPNRWVAAHRGYYFRLSSRTAGGMRYDLESLDRRIDEIEAIASQLGVEIRLRAVWHNDTHGSGYTWYLDCISPYGDDLPNPETVLKSLGDGVAREDGQWHSFDIEHYNVSLSDHYDRDHYERYERLPAYL</sequence>
<keyword evidence="2" id="KW-0378">Hydrolase</keyword>
<evidence type="ECO:0000313" key="3">
    <source>
        <dbReference type="Proteomes" id="UP000663937"/>
    </source>
</evidence>
<keyword evidence="2" id="KW-0540">Nuclease</keyword>
<reference evidence="2" key="1">
    <citation type="submission" date="2021-03" db="EMBL/GenBank/DDBJ databases">
        <title>Pengzhenrongella sicca gen. nov., sp. nov., a new member of suborder Micrococcineae isolated from High-Arctic tundra soil.</title>
        <authorList>
            <person name="Peng F."/>
        </authorList>
    </citation>
    <scope>NUCLEOTIDE SEQUENCE</scope>
    <source>
        <strain evidence="2">LRZ-2</strain>
    </source>
</reference>